<dbReference type="GO" id="GO:0016706">
    <property type="term" value="F:2-oxoglutarate-dependent dioxygenase activity"/>
    <property type="evidence" value="ECO:0007669"/>
    <property type="project" value="UniProtKB-ARBA"/>
</dbReference>
<reference evidence="1 2" key="1">
    <citation type="submission" date="2018-06" db="EMBL/GenBank/DDBJ databases">
        <title>Paenibacillus montanisoli sp. nov., isolated from mountain area soil.</title>
        <authorList>
            <person name="Wu M."/>
        </authorList>
    </citation>
    <scope>NUCLEOTIDE SEQUENCE [LARGE SCALE GENOMIC DNA]</scope>
    <source>
        <strain evidence="1 2">RA17</strain>
    </source>
</reference>
<dbReference type="PANTHER" id="PTHR37563:SF2">
    <property type="entry name" value="PHYTANOYL-COA DIOXYGENASE FAMILY PROTEIN (AFU_ORTHOLOGUE AFUA_2G03330)"/>
    <property type="match status" value="1"/>
</dbReference>
<sequence>MHTTDNQIGWDEVRVSAEELASGKLKPETIKLAVQLIQVNGYVLIEEVLPRTQVDQLNRRIGDYLEGFMAKHQFSLEEGFHNGTNHIGMYLPFEKPFCDESIIAHPFVTDIVEQILGDDCLLTYFASNTSMPKGTTSQHVHADMGARFGDRCNANLPITHLVVNYPLVDVTEENGPMEVWPGGTHLHPDRYYNTKTVDKSVLAEHMLSFKALMPAGSIMIRDDRMWHRGTPNRSDQPRPNIALIYTSAPNAPQQGGIQIPQETYDGLSDKAKSLLRKEKIGFPVIEPY</sequence>
<dbReference type="SUPFAM" id="SSF51197">
    <property type="entry name" value="Clavaminate synthase-like"/>
    <property type="match status" value="1"/>
</dbReference>
<evidence type="ECO:0000313" key="2">
    <source>
        <dbReference type="Proteomes" id="UP000249260"/>
    </source>
</evidence>
<evidence type="ECO:0000313" key="1">
    <source>
        <dbReference type="EMBL" id="RAP75263.1"/>
    </source>
</evidence>
<dbReference type="InterPro" id="IPR008775">
    <property type="entry name" value="Phytyl_CoA_dOase-like"/>
</dbReference>
<dbReference type="Proteomes" id="UP000249260">
    <property type="component" value="Unassembled WGS sequence"/>
</dbReference>
<dbReference type="EMBL" id="QLUW01000003">
    <property type="protein sequence ID" value="RAP75263.1"/>
    <property type="molecule type" value="Genomic_DNA"/>
</dbReference>
<dbReference type="InterPro" id="IPR051961">
    <property type="entry name" value="Fungal_Metabolite_Diox"/>
</dbReference>
<protein>
    <recommendedName>
        <fullName evidence="3">Phytanoyl-CoA dioxygenase</fullName>
    </recommendedName>
</protein>
<dbReference type="OrthoDB" id="8678660at2"/>
<evidence type="ECO:0008006" key="3">
    <source>
        <dbReference type="Google" id="ProtNLM"/>
    </source>
</evidence>
<name>A0A328U0G5_9BACL</name>
<dbReference type="Pfam" id="PF05721">
    <property type="entry name" value="PhyH"/>
    <property type="match status" value="1"/>
</dbReference>
<organism evidence="1 2">
    <name type="scientific">Paenibacillus montanisoli</name>
    <dbReference type="NCBI Taxonomy" id="2081970"/>
    <lineage>
        <taxon>Bacteria</taxon>
        <taxon>Bacillati</taxon>
        <taxon>Bacillota</taxon>
        <taxon>Bacilli</taxon>
        <taxon>Bacillales</taxon>
        <taxon>Paenibacillaceae</taxon>
        <taxon>Paenibacillus</taxon>
    </lineage>
</organism>
<dbReference type="Gene3D" id="2.60.120.620">
    <property type="entry name" value="q2cbj1_9rhob like domain"/>
    <property type="match status" value="1"/>
</dbReference>
<keyword evidence="2" id="KW-1185">Reference proteome</keyword>
<dbReference type="PANTHER" id="PTHR37563">
    <property type="entry name" value="PHYTANOYL-COA DIOXYGENASE FAMILY PROTEIN (AFU_ORTHOLOGUE AFUA_2G03330)"/>
    <property type="match status" value="1"/>
</dbReference>
<proteinExistence type="predicted"/>
<dbReference type="AlphaFoldDB" id="A0A328U0G5"/>
<comment type="caution">
    <text evidence="1">The sequence shown here is derived from an EMBL/GenBank/DDBJ whole genome shotgun (WGS) entry which is preliminary data.</text>
</comment>
<gene>
    <name evidence="1" type="ORF">DL346_17980</name>
</gene>
<accession>A0A328U0G5</accession>